<accession>A0A3L6FPG3</accession>
<dbReference type="AlphaFoldDB" id="A0A3L6FPG3"/>
<dbReference type="Proteomes" id="UP000251960">
    <property type="component" value="Chromosome 2"/>
</dbReference>
<sequence length="70" mass="7890">MSPRWTRLSPKEENVGNTTPPTGEAMPPGIAVAEALAQEATQHQRQAKSYHRRRPPCHMRHTGTCQSRTR</sequence>
<gene>
    <name evidence="2" type="ORF">Zm00014a_023616</name>
</gene>
<reference evidence="2" key="1">
    <citation type="journal article" date="2018" name="Nat. Genet.">
        <title>Extensive intraspecific gene order and gene structural variations between Mo17 and other maize genomes.</title>
        <authorList>
            <person name="Sun S."/>
            <person name="Zhou Y."/>
            <person name="Chen J."/>
            <person name="Shi J."/>
            <person name="Zhao H."/>
            <person name="Zhao H."/>
            <person name="Song W."/>
            <person name="Zhang M."/>
            <person name="Cui Y."/>
            <person name="Dong X."/>
            <person name="Liu H."/>
            <person name="Ma X."/>
            <person name="Jiao Y."/>
            <person name="Wang B."/>
            <person name="Wei X."/>
            <person name="Stein J.C."/>
            <person name="Glaubitz J.C."/>
            <person name="Lu F."/>
            <person name="Yu G."/>
            <person name="Liang C."/>
            <person name="Fengler K."/>
            <person name="Li B."/>
            <person name="Rafalski A."/>
            <person name="Schnable P.S."/>
            <person name="Ware D.H."/>
            <person name="Buckler E.S."/>
            <person name="Lai J."/>
        </authorList>
    </citation>
    <scope>NUCLEOTIDE SEQUENCE [LARGE SCALE GENOMIC DNA]</scope>
    <source>
        <tissue evidence="2">Seedling</tissue>
    </source>
</reference>
<comment type="caution">
    <text evidence="2">The sequence shown here is derived from an EMBL/GenBank/DDBJ whole genome shotgun (WGS) entry which is preliminary data.</text>
</comment>
<name>A0A3L6FPG3_MAIZE</name>
<feature type="compositionally biased region" description="Basic residues" evidence="1">
    <location>
        <begin position="45"/>
        <end position="61"/>
    </location>
</feature>
<feature type="region of interest" description="Disordered" evidence="1">
    <location>
        <begin position="1"/>
        <end position="70"/>
    </location>
</feature>
<evidence type="ECO:0000256" key="1">
    <source>
        <dbReference type="SAM" id="MobiDB-lite"/>
    </source>
</evidence>
<protein>
    <submittedName>
        <fullName evidence="2">Uncharacterized protein</fullName>
    </submittedName>
</protein>
<organism evidence="2">
    <name type="scientific">Zea mays</name>
    <name type="common">Maize</name>
    <dbReference type="NCBI Taxonomy" id="4577"/>
    <lineage>
        <taxon>Eukaryota</taxon>
        <taxon>Viridiplantae</taxon>
        <taxon>Streptophyta</taxon>
        <taxon>Embryophyta</taxon>
        <taxon>Tracheophyta</taxon>
        <taxon>Spermatophyta</taxon>
        <taxon>Magnoliopsida</taxon>
        <taxon>Liliopsida</taxon>
        <taxon>Poales</taxon>
        <taxon>Poaceae</taxon>
        <taxon>PACMAD clade</taxon>
        <taxon>Panicoideae</taxon>
        <taxon>Andropogonodae</taxon>
        <taxon>Andropogoneae</taxon>
        <taxon>Tripsacinae</taxon>
        <taxon>Zea</taxon>
    </lineage>
</organism>
<dbReference type="EMBL" id="NCVQ01000003">
    <property type="protein sequence ID" value="PWZ36785.1"/>
    <property type="molecule type" value="Genomic_DNA"/>
</dbReference>
<proteinExistence type="predicted"/>
<evidence type="ECO:0000313" key="2">
    <source>
        <dbReference type="EMBL" id="PWZ36785.1"/>
    </source>
</evidence>